<organism evidence="2 3">
    <name type="scientific">Phaeoacremonium minimum (strain UCR-PA7)</name>
    <name type="common">Esca disease fungus</name>
    <name type="synonym">Togninia minima</name>
    <dbReference type="NCBI Taxonomy" id="1286976"/>
    <lineage>
        <taxon>Eukaryota</taxon>
        <taxon>Fungi</taxon>
        <taxon>Dikarya</taxon>
        <taxon>Ascomycota</taxon>
        <taxon>Pezizomycotina</taxon>
        <taxon>Sordariomycetes</taxon>
        <taxon>Sordariomycetidae</taxon>
        <taxon>Togniniales</taxon>
        <taxon>Togniniaceae</taxon>
        <taxon>Phaeoacremonium</taxon>
    </lineage>
</organism>
<feature type="coiled-coil region" evidence="1">
    <location>
        <begin position="191"/>
        <end position="232"/>
    </location>
</feature>
<evidence type="ECO:0000313" key="3">
    <source>
        <dbReference type="Proteomes" id="UP000014074"/>
    </source>
</evidence>
<name>R8BVR8_PHAM7</name>
<sequence length="238" mass="27580">MPPKRQWQQQGKGRCVKKRQVIVDNKIIVASKYYRYLKRMRFIEDSIRIGKSKGTYVIGRIQHNPHDSDEEFVLCLFAMPKPTEDFPTPDILVPVKKQNVTFFPWMSTRPTGGEEKILSPQPPDDRIVANFIMALAIHDTTRTDFKSSGLYARTVEAIIGAYVADDCGILIGDGARKVVHFAHNEMEKLMKNAYRATEAELLAQVQDLEEEIKKMKDRKKTFKKELKKFELDREQEFN</sequence>
<dbReference type="HOGENOM" id="CLU_1166543_0_0_1"/>
<reference evidence="3" key="1">
    <citation type="journal article" date="2013" name="Genome Announc.">
        <title>Draft genome sequence of the ascomycete Phaeoacremonium aleophilum strain UCR-PA7, a causal agent of the esca disease complex in grapevines.</title>
        <authorList>
            <person name="Blanco-Ulate B."/>
            <person name="Rolshausen P."/>
            <person name="Cantu D."/>
        </authorList>
    </citation>
    <scope>NUCLEOTIDE SEQUENCE [LARGE SCALE GENOMIC DNA]</scope>
    <source>
        <strain evidence="3">UCR-PA7</strain>
    </source>
</reference>
<dbReference type="GeneID" id="19321179"/>
<keyword evidence="3" id="KW-1185">Reference proteome</keyword>
<dbReference type="AlphaFoldDB" id="R8BVR8"/>
<keyword evidence="1" id="KW-0175">Coiled coil</keyword>
<evidence type="ECO:0000256" key="1">
    <source>
        <dbReference type="SAM" id="Coils"/>
    </source>
</evidence>
<dbReference type="KEGG" id="tmn:UCRPA7_1065"/>
<evidence type="ECO:0000313" key="2">
    <source>
        <dbReference type="EMBL" id="EOO03410.1"/>
    </source>
</evidence>
<gene>
    <name evidence="2" type="ORF">UCRPA7_1065</name>
</gene>
<proteinExistence type="predicted"/>
<dbReference type="RefSeq" id="XP_007911852.1">
    <property type="nucleotide sequence ID" value="XM_007913661.1"/>
</dbReference>
<protein>
    <submittedName>
        <fullName evidence="2">Uncharacterized protein</fullName>
    </submittedName>
</protein>
<accession>R8BVR8</accession>
<dbReference type="Proteomes" id="UP000014074">
    <property type="component" value="Unassembled WGS sequence"/>
</dbReference>
<dbReference type="EMBL" id="KB932833">
    <property type="protein sequence ID" value="EOO03410.1"/>
    <property type="molecule type" value="Genomic_DNA"/>
</dbReference>